<sequence length="109" mass="12366">MIPLKGEKNKGYKFGILEGSFKKKKSKLNLAPKRAVESEFFSLENMVQNKASKTGEIDVNKLSVGNFNLELEDRKVNLIIDGSKFEMRHIKSTKIPNVKTVLNPKSKKK</sequence>
<gene>
    <name evidence="1" type="ORF">ADU70_2085</name>
    <name evidence="2" type="ORF">ADU72_0565</name>
</gene>
<proteinExistence type="predicted"/>
<dbReference type="EMBL" id="CP012275">
    <property type="protein sequence ID" value="AMV63551.1"/>
    <property type="molecule type" value="Genomic_DNA"/>
</dbReference>
<dbReference type="EMBL" id="CP012288">
    <property type="protein sequence ID" value="AMV66510.1"/>
    <property type="molecule type" value="Genomic_DNA"/>
</dbReference>
<reference evidence="3 4" key="1">
    <citation type="journal article" date="2016" name="PLoS ONE">
        <title>The Identification of Novel Diagnostic Marker Genes for the Detection of Beer Spoiling Pediococcus damnosus Strains Using the BlAst Diagnostic Gene findEr.</title>
        <authorList>
            <person name="Behr J."/>
            <person name="Geissler A.J."/>
            <person name="Schmid J."/>
            <person name="Zehe A."/>
            <person name="Vogel R.F."/>
        </authorList>
    </citation>
    <scope>NUCLEOTIDE SEQUENCE [LARGE SCALE GENOMIC DNA]</scope>
    <source>
        <strain evidence="1 4">TMW 2.1533</strain>
        <strain evidence="2 3">TMW 2.1535</strain>
    </source>
</reference>
<dbReference type="Proteomes" id="UP000076405">
    <property type="component" value="Chromosome"/>
</dbReference>
<keyword evidence="3" id="KW-1185">Reference proteome</keyword>
<dbReference type="KEGG" id="pdm:ADU72_0565"/>
<evidence type="ECO:0000313" key="1">
    <source>
        <dbReference type="EMBL" id="AMV63551.1"/>
    </source>
</evidence>
<protein>
    <submittedName>
        <fullName evidence="1">Uncharacterized protein</fullName>
    </submittedName>
</protein>
<organism evidence="1 4">
    <name type="scientific">Pediococcus damnosus</name>
    <dbReference type="NCBI Taxonomy" id="51663"/>
    <lineage>
        <taxon>Bacteria</taxon>
        <taxon>Bacillati</taxon>
        <taxon>Bacillota</taxon>
        <taxon>Bacilli</taxon>
        <taxon>Lactobacillales</taxon>
        <taxon>Lactobacillaceae</taxon>
        <taxon>Pediococcus</taxon>
    </lineage>
</organism>
<evidence type="ECO:0000313" key="4">
    <source>
        <dbReference type="Proteomes" id="UP000076405"/>
    </source>
</evidence>
<name>A0AAC9B388_9LACO</name>
<dbReference type="AlphaFoldDB" id="A0AAC9B388"/>
<dbReference type="RefSeq" id="WP_144010368.1">
    <property type="nucleotide sequence ID" value="NZ_NAEQ01000002.1"/>
</dbReference>
<dbReference type="Proteomes" id="UP000076244">
    <property type="component" value="Chromosome"/>
</dbReference>
<evidence type="ECO:0000313" key="2">
    <source>
        <dbReference type="EMBL" id="AMV66510.1"/>
    </source>
</evidence>
<accession>A0AAC9B388</accession>
<evidence type="ECO:0000313" key="3">
    <source>
        <dbReference type="Proteomes" id="UP000076244"/>
    </source>
</evidence>